<feature type="compositionally biased region" description="Polar residues" evidence="1">
    <location>
        <begin position="3140"/>
        <end position="3149"/>
    </location>
</feature>
<name>A0A445IJN6_GLYSO</name>
<dbReference type="PANTHER" id="PTHR23185:SF0">
    <property type="entry name" value="PROTEIN VIRILIZER HOMOLOG"/>
    <property type="match status" value="1"/>
</dbReference>
<dbReference type="InterPro" id="IPR057670">
    <property type="entry name" value="SH3_retrovirus"/>
</dbReference>
<feature type="region of interest" description="Disordered" evidence="1">
    <location>
        <begin position="1843"/>
        <end position="1883"/>
    </location>
</feature>
<feature type="compositionally biased region" description="Polar residues" evidence="1">
    <location>
        <begin position="2844"/>
        <end position="2873"/>
    </location>
</feature>
<dbReference type="Pfam" id="PF25597">
    <property type="entry name" value="SH3_retrovirus"/>
    <property type="match status" value="1"/>
</dbReference>
<feature type="domain" description="Retroviral polymerase SH3-like" evidence="3">
    <location>
        <begin position="1789"/>
        <end position="1842"/>
    </location>
</feature>
<reference evidence="4 5" key="1">
    <citation type="submission" date="2018-09" db="EMBL/GenBank/DDBJ databases">
        <title>A high-quality reference genome of wild soybean provides a powerful tool to mine soybean genomes.</title>
        <authorList>
            <person name="Xie M."/>
            <person name="Chung C.Y.L."/>
            <person name="Li M.-W."/>
            <person name="Wong F.-L."/>
            <person name="Chan T.-F."/>
            <person name="Lam H.-M."/>
        </authorList>
    </citation>
    <scope>NUCLEOTIDE SEQUENCE [LARGE SCALE GENOMIC DNA]</scope>
    <source>
        <strain evidence="5">cv. W05</strain>
        <tissue evidence="4">Hypocotyl of etiolated seedlings</tissue>
    </source>
</reference>
<dbReference type="SUPFAM" id="SSF56672">
    <property type="entry name" value="DNA/RNA polymerases"/>
    <property type="match status" value="1"/>
</dbReference>
<accession>A0A445IJN6</accession>
<feature type="compositionally biased region" description="Low complexity" evidence="1">
    <location>
        <begin position="3225"/>
        <end position="3253"/>
    </location>
</feature>
<feature type="compositionally biased region" description="Basic and acidic residues" evidence="1">
    <location>
        <begin position="2773"/>
        <end position="2787"/>
    </location>
</feature>
<feature type="region of interest" description="Disordered" evidence="1">
    <location>
        <begin position="2672"/>
        <end position="2708"/>
    </location>
</feature>
<dbReference type="InterPro" id="IPR013103">
    <property type="entry name" value="RVT_2"/>
</dbReference>
<keyword evidence="5" id="KW-1185">Reference proteome</keyword>
<feature type="compositionally biased region" description="Basic and acidic residues" evidence="1">
    <location>
        <begin position="2889"/>
        <end position="2901"/>
    </location>
</feature>
<gene>
    <name evidence="4" type="ORF">D0Y65_026369</name>
</gene>
<dbReference type="EC" id="2.7.7.7" evidence="4"/>
<dbReference type="EMBL" id="QZWG01000010">
    <property type="protein sequence ID" value="RZB86269.1"/>
    <property type="molecule type" value="Genomic_DNA"/>
</dbReference>
<dbReference type="InterPro" id="IPR026736">
    <property type="entry name" value="Virilizer"/>
</dbReference>
<feature type="region of interest" description="Disordered" evidence="1">
    <location>
        <begin position="1410"/>
        <end position="1466"/>
    </location>
</feature>
<feature type="region of interest" description="Disordered" evidence="1">
    <location>
        <begin position="3225"/>
        <end position="3254"/>
    </location>
</feature>
<feature type="compositionally biased region" description="Low complexity" evidence="1">
    <location>
        <begin position="3150"/>
        <end position="3161"/>
    </location>
</feature>
<feature type="domain" description="Reverse transcriptase Ty1/copia-type" evidence="2">
    <location>
        <begin position="2000"/>
        <end position="2241"/>
    </location>
</feature>
<evidence type="ECO:0000259" key="3">
    <source>
        <dbReference type="Pfam" id="PF25597"/>
    </source>
</evidence>
<dbReference type="PANTHER" id="PTHR23185">
    <property type="entry name" value="PROTEIN VIRILIZER HOMOLOG"/>
    <property type="match status" value="1"/>
</dbReference>
<proteinExistence type="predicted"/>
<feature type="region of interest" description="Disordered" evidence="1">
    <location>
        <begin position="2765"/>
        <end position="2917"/>
    </location>
</feature>
<comment type="caution">
    <text evidence="4">The sequence shown here is derived from an EMBL/GenBank/DDBJ whole genome shotgun (WGS) entry which is preliminary data.</text>
</comment>
<evidence type="ECO:0000256" key="1">
    <source>
        <dbReference type="SAM" id="MobiDB-lite"/>
    </source>
</evidence>
<keyword evidence="4" id="KW-0548">Nucleotidyltransferase</keyword>
<evidence type="ECO:0000259" key="2">
    <source>
        <dbReference type="Pfam" id="PF07727"/>
    </source>
</evidence>
<keyword evidence="4" id="KW-0808">Transferase</keyword>
<feature type="compositionally biased region" description="Basic residues" evidence="1">
    <location>
        <begin position="1444"/>
        <end position="1456"/>
    </location>
</feature>
<dbReference type="Proteomes" id="UP000289340">
    <property type="component" value="Chromosome 10"/>
</dbReference>
<dbReference type="GO" id="GO:0003887">
    <property type="term" value="F:DNA-directed DNA polymerase activity"/>
    <property type="evidence" value="ECO:0007669"/>
    <property type="project" value="UniProtKB-EC"/>
</dbReference>
<sequence length="3300" mass="366448">MGRPEPCVLFAQNFVHTHLDEYVDEVMFSEPIVITACEFLEQTASSAAQAVTLVGATSPPSFAIEVFVHCEGETRFRRLCQPFLYSHSSSNVLEVEAVVTSHLVVRGSYRSLSLVIYGNTAEDLGQFNIDIDDNALTDLVDSTEGKLEDLPPALRSTNFTIDDSRSSLRVLSIPVPATDISVEVNLFLQLMLKILEFSELGDAGHKIVDPVVSAITSYISSDICESIGGRYQMQKRSENLEELHSVVNEGRKELLEVYKVLHKKIRSGSSECSPDANYLEMDAEMLDSKTLVDMFNQYFHFQRHSSCIGDHCLSQSEHALLILSMAYLLCSGRESGFQFVSSGGMEQLAVFFSKDWQNSTTIMLLLLGVVERATRYSVGCEAFLGWWPREDENIPSSISEGYSHLLKLILSKPRHDVASLATYLLHRLRFYEIASRYESAVLSVLGNIGTVGRVTDVTLNMLSSAEILLRKLLKLINSRGPIEDPSPIACASRSLITGQTDGLLSYKTTSSLISSSSCCFSDCDIDSHLLGLLKERGFLSLSTALLSSSILRVESGHVMEIFMDVTSSIEAVILSFLFCRSGLILLLQDPELSSTLIRALRGGHRGNKEDCIPLRYASILISKGFFCSPPEIGMIIEIHLKMVNAVDSLLSLNPQSEEFLWVVWELSMLSRSDCGRQALLALGNFPEAVSFLIEALSSIKESESVGKSSGSSAVNLTIFHSAAEIIEAIVTDSTASSLGSWIGHALELHRALNFSSPGSNRKDAPSRLLEWIDAGVVFHKQGGIGLLRYAAVLASGGDAQLTSVLVSDLTDVETVVGESSSCSDINVMENLGKFISEKSFDGVTLRDSSLAQLTTALRILSFISENPTVAATLYDEGAVIVIYAILVNCRFMLERSSNNYDYLVDEGTECNATSDLLLERNRELNIVDLLVPSLVLLITLLKKLQEAKEQHRNTKLMNALLRLHREISPKLAACADDFSSPYPDYAIGYGAVCHLVASALAFWPEHGWSPGLFHTLLASVQSTSLLTLGPKETCSLLYLLIDLLPEEDIWLWTSGMPLLTARRMLAVGNILGPQKEKHINWYLESGHQEKLVGQLAPHLDKIAEIIQHYAVSALVVIQDLLCVFVIRIACQNAKYASMLMEPVLSSVIHHVSESSCPSDTDAYKVLRLLDFLASLLEHPLGKGLLLREGTLQMLTKVLDRCFVIVDVDGKQIHDRSSAKCSFNFFSWCLPIFKFIMLLFHSETSRHYPRRHDFKNFEKLSDEDCALILRYLLKSCQVLPVGKELLACLTAFKELASCGEGQMAFGATHFGIHSHALELEPRKDDRNVNYVSSVAEWIKCPPLLSCWMKLLRSIDTKEGLSTYAIEAAYALSVGSLQFCMNGDRAEFVRTVVRRRHPPLRRRRRRHFFRRQAGFGAPREAQPNPTSRVTIRSPTRPRRSLFSPARGRHAPSSRRRNSARPVPVTSPARPEAIPAISFWFRHWERFSPSLELQPSQQPNSTGKIIYLGLLQWSCGFSAGHHDHFEKAAEEKAREIFANDIQSLFDATMKVTALKQANHDMIAHIGKARAAVEELKRFLVADSLEEVNRKLDKYYMVLILRSLHSDFDHVRDQVLAGDQVPSMDSLITRLLRVPHALKEKNPAEVMETSAMVASRGRGGGRNSRGGCSGRGGRPQCTYCKRMGHTQENCYSLHGFPDKVSEAEIREIQRPCSIFLCTMLFNSMSSFTSISFSKIPHLVTVANGSKVAAQGSGQEHGTGRLIGEGHESRGLYYLKSNFSVSCSATSNPKLLHDRLDKLSARAIKCVFLGYSRLQKGYKCYSPSTRRYYMSADVTFFEDTPFFPSSTDHSSSIQDVLPIPSPCPLGTSHQDVSEVPSSLAHPPEVAPPPLLTYQRRIQPVGSTVSEDSPPDSHPSSINPQAMDPATSHPSDSDWPIAIRKGTRSSRNPHPIYNFLSYHRLSPSYSSFVFSLSLHSVPSNIHEALSHPGWRQAMIDEMQALEHSGTWELVPLPPGKKAVGCRWVYTVKVGPNGEIDRLKARLVAKGYTQVYGLDYCDTFSQVAKITTVRLFLAMAAMRHWPLHQLDIKNAFLHGDLEEEIYMEQPPGFVAQGEYGLVCKLRRSLYGLKQSPRAWFGKFSHIVQLFGLKRSEADHSVFYCHSSPGKCVYLIVYVDDIVITGNDATKIVQLKEHLFSHFQTKDLGYLKYFLGIEVAQSGVGVVISQRKYALDILEETGMQNCRPVDSPMDPNLKLMADQSEIYHDPERYRRLVGKLIYLTITRPDISFAVGVVSQFMQNPRVDHWNAVTRILRYIKRAPGQGLLYEDKGNTQISGYCDADWAGCPMDRRSTSGYCVSIGGNVISWKSKKQAVVARSSAEAEYRSMAMVTCELMWVKQILEELKFCKVMQMQLYCDNQAALHIASNPVFHERTKHIEIDCHFIREKLLSKEIVTEFINSNDQPADILTKSLRGPRIQFICSKLEDSSMACLVKLSLSSLMYIYVILNEINLNSDRVVALKYLFGISDDMTRSVVFPEENINYIQEFSALLSSKASMDDCLVTSHSQIPLYQVSESVKSLSLVLERPVDSMKLEDVVLHQNEVLVFSKTHQLLENSVEKIDDHLYVGGLGDKFLWECPETLPDRLTQTNLAAKRKLPSMDGPVRRARGESFQADMSSQNVFSRGVAQSAVSSGPTRRDAFRQRKPNTSRPPSMHVDDYVARERNVEGVTNVISVPRAGSTGGRPPSIHVDEFMARQRERQNPSATVVGEAVGHLKNASPVKPTDTEKLNKSKQLKTDLDDDLQGIDIVFDGEGSDPDDKLPFPQLDDNLQQPAPAIVEQSSPHSIVEETESDVVDSSQFSQMGTPLGSNIDENAQSEFSSKMSGSRPDMSLTRESSVSSDRKSAEQLDDSKNVQARPSGRYDSVASNTSFPMSLYNNPSASMQSPADSRMVSQNYLLKTSPQHGGIASGSQGLYDQRFMPNQPPLPPMPPPPTVLPVISHASDSVPGHSSPYVNSPAGTQRPVAFQVQLDYSSPFNNGSTAASSVPVPDSKYSRTSVSSPGGPNRIAPPLPPTPPPFASSQYNLPIVKASASQPSMYNQTSIGATELSQASIASSGARLSSYPNPSMMSVGFSRPASMPLTMFGNSLNQQQTENQPSMLQSVSVPPSSFQSMHSVSQLQPPQLPRPPQPPQLLRPTVQALQQLEQGMGLQSNVQVHQLQMLQQSQVPSMQTNYQTQQQQFSHEQQQQVEYTQQPGNCQSQQQQDAAMSLHEYFKSPEAIQSLLSDRDKLCQLLEQHPKLMQMLQERLGQL</sequence>
<dbReference type="GO" id="GO:0036396">
    <property type="term" value="C:RNA N6-methyladenosine methyltransferase complex"/>
    <property type="evidence" value="ECO:0007669"/>
    <property type="project" value="TreeGrafter"/>
</dbReference>
<dbReference type="InterPro" id="IPR043502">
    <property type="entry name" value="DNA/RNA_pol_sf"/>
</dbReference>
<feature type="region of interest" description="Disordered" evidence="1">
    <location>
        <begin position="1896"/>
        <end position="1937"/>
    </location>
</feature>
<protein>
    <submittedName>
        <fullName evidence="4">Retrovirus-related Pol polyprotein from transposon RE1</fullName>
        <ecNumber evidence="4">2.7.7.7</ecNumber>
    </submittedName>
</protein>
<feature type="region of interest" description="Disordered" evidence="1">
    <location>
        <begin position="3140"/>
        <end position="3179"/>
    </location>
</feature>
<dbReference type="Pfam" id="PF07727">
    <property type="entry name" value="RVT_2"/>
    <property type="match status" value="1"/>
</dbReference>
<dbReference type="CDD" id="cd09272">
    <property type="entry name" value="RNase_HI_RT_Ty1"/>
    <property type="match status" value="1"/>
</dbReference>
<organism evidence="4 5">
    <name type="scientific">Glycine soja</name>
    <name type="common">Wild soybean</name>
    <dbReference type="NCBI Taxonomy" id="3848"/>
    <lineage>
        <taxon>Eukaryota</taxon>
        <taxon>Viridiplantae</taxon>
        <taxon>Streptophyta</taxon>
        <taxon>Embryophyta</taxon>
        <taxon>Tracheophyta</taxon>
        <taxon>Spermatophyta</taxon>
        <taxon>Magnoliopsida</taxon>
        <taxon>eudicotyledons</taxon>
        <taxon>Gunneridae</taxon>
        <taxon>Pentapetalae</taxon>
        <taxon>rosids</taxon>
        <taxon>fabids</taxon>
        <taxon>Fabales</taxon>
        <taxon>Fabaceae</taxon>
        <taxon>Papilionoideae</taxon>
        <taxon>50 kb inversion clade</taxon>
        <taxon>NPAAA clade</taxon>
        <taxon>indigoferoid/millettioid clade</taxon>
        <taxon>Phaseoleae</taxon>
        <taxon>Glycine</taxon>
        <taxon>Glycine subgen. Soja</taxon>
    </lineage>
</organism>
<feature type="region of interest" description="Disordered" evidence="1">
    <location>
        <begin position="3028"/>
        <end position="3064"/>
    </location>
</feature>
<dbReference type="GO" id="GO:0003723">
    <property type="term" value="F:RNA binding"/>
    <property type="evidence" value="ECO:0007669"/>
    <property type="project" value="TreeGrafter"/>
</dbReference>
<evidence type="ECO:0000313" key="5">
    <source>
        <dbReference type="Proteomes" id="UP000289340"/>
    </source>
</evidence>
<feature type="compositionally biased region" description="Polar residues" evidence="1">
    <location>
        <begin position="1421"/>
        <end position="1431"/>
    </location>
</feature>
<evidence type="ECO:0000313" key="4">
    <source>
        <dbReference type="EMBL" id="RZB86269.1"/>
    </source>
</evidence>